<dbReference type="InterPro" id="IPR025736">
    <property type="entry name" value="PucR_C-HTH_dom"/>
</dbReference>
<accession>A0A401YN57</accession>
<evidence type="ECO:0000256" key="1">
    <source>
        <dbReference type="SAM" id="MobiDB-lite"/>
    </source>
</evidence>
<keyword evidence="5" id="KW-1185">Reference proteome</keyword>
<gene>
    <name evidence="4" type="primary">pucR_1</name>
    <name evidence="4" type="ORF">EHYA_03738</name>
</gene>
<dbReference type="OrthoDB" id="8450798at2"/>
<feature type="region of interest" description="Disordered" evidence="1">
    <location>
        <begin position="1"/>
        <end position="23"/>
    </location>
</feature>
<feature type="domain" description="PucR C-terminal helix-turn-helix" evidence="3">
    <location>
        <begin position="481"/>
        <end position="538"/>
    </location>
</feature>
<dbReference type="EMBL" id="BIFH01000019">
    <property type="protein sequence ID" value="GCD96054.1"/>
    <property type="molecule type" value="Genomic_DNA"/>
</dbReference>
<organism evidence="4 5">
    <name type="scientific">Embleya hyalina</name>
    <dbReference type="NCBI Taxonomy" id="516124"/>
    <lineage>
        <taxon>Bacteria</taxon>
        <taxon>Bacillati</taxon>
        <taxon>Actinomycetota</taxon>
        <taxon>Actinomycetes</taxon>
        <taxon>Kitasatosporales</taxon>
        <taxon>Streptomycetaceae</taxon>
        <taxon>Embleya</taxon>
    </lineage>
</organism>
<dbReference type="PANTHER" id="PTHR33744">
    <property type="entry name" value="CARBOHYDRATE DIACID REGULATOR"/>
    <property type="match status" value="1"/>
</dbReference>
<evidence type="ECO:0000259" key="3">
    <source>
        <dbReference type="Pfam" id="PF13556"/>
    </source>
</evidence>
<evidence type="ECO:0000313" key="5">
    <source>
        <dbReference type="Proteomes" id="UP000286931"/>
    </source>
</evidence>
<evidence type="ECO:0000259" key="2">
    <source>
        <dbReference type="Pfam" id="PF07905"/>
    </source>
</evidence>
<dbReference type="PANTHER" id="PTHR33744:SF1">
    <property type="entry name" value="DNA-BINDING TRANSCRIPTIONAL ACTIVATOR ADER"/>
    <property type="match status" value="1"/>
</dbReference>
<sequence>MPSVDAPRPAGPSEDGLGLDLPVDPSVPGVPLSVLLADPTLGLRQIAGPREDRPISSTGVTELEDPTPYLIGGELLLTAGVPLPKTPEGIDAYAGRIARAGAGALGFGLVPVYDDVPTALIEACDRHELPLLRVPDGTPFVAVSRAAHAAMAESRYRDLRRVSRAQGALVTAAVRADALRSVLDRLSVQLDAWTVLLDPAGNELVAAGVRPEPEAAERLRGLMARTIAPSGHGAAGRDRVAPSTAADHVGGLHLTVHVLPGGDTGGVPPAIGVVSGTAPTAVQHSVTAVAAVLLSLLTSPRHALGGDSRSSAALVRLMLGGSPQEVASLLMPSTPGAGWVVVRGRLGRQRPGPGADSGDYPVQLAALGTALATPYLDLRERDVYALVPTASGSPAPDPAAANRLGWTLGFSAPSATVDLAVAANQAERALRHALAEGIPNRRHRDREPSMHSLVSAADAGALARARFAGLVDAPSPGYEMLLETLRTWLAHHGSWDRTAAALDLHRNTVRQRIAKIGDLLDLDLHDPDVRMELWFALRWLPGERPSTPLSETAPE</sequence>
<dbReference type="Pfam" id="PF13556">
    <property type="entry name" value="HTH_30"/>
    <property type="match status" value="1"/>
</dbReference>
<proteinExistence type="predicted"/>
<feature type="domain" description="Purine catabolism PurC-like" evidence="2">
    <location>
        <begin position="35"/>
        <end position="150"/>
    </location>
</feature>
<dbReference type="Proteomes" id="UP000286931">
    <property type="component" value="Unassembled WGS sequence"/>
</dbReference>
<dbReference type="AlphaFoldDB" id="A0A401YN57"/>
<dbReference type="InterPro" id="IPR051448">
    <property type="entry name" value="CdaR-like_regulators"/>
</dbReference>
<evidence type="ECO:0000313" key="4">
    <source>
        <dbReference type="EMBL" id="GCD96054.1"/>
    </source>
</evidence>
<dbReference type="RefSeq" id="WP_126638136.1">
    <property type="nucleotide sequence ID" value="NZ_BIFH01000019.1"/>
</dbReference>
<name>A0A401YN57_9ACTN</name>
<dbReference type="InterPro" id="IPR042070">
    <property type="entry name" value="PucR_C-HTH_sf"/>
</dbReference>
<dbReference type="InterPro" id="IPR012914">
    <property type="entry name" value="PucR_dom"/>
</dbReference>
<comment type="caution">
    <text evidence="4">The sequence shown here is derived from an EMBL/GenBank/DDBJ whole genome shotgun (WGS) entry which is preliminary data.</text>
</comment>
<dbReference type="Gene3D" id="1.10.10.2840">
    <property type="entry name" value="PucR C-terminal helix-turn-helix domain"/>
    <property type="match status" value="1"/>
</dbReference>
<protein>
    <submittedName>
        <fullName evidence="4">PucR family transcriptional regulator</fullName>
    </submittedName>
</protein>
<reference evidence="4 5" key="1">
    <citation type="submission" date="2018-12" db="EMBL/GenBank/DDBJ databases">
        <title>Draft genome sequence of Embleya hyalina NBRC 13850T.</title>
        <authorList>
            <person name="Komaki H."/>
            <person name="Hosoyama A."/>
            <person name="Kimura A."/>
            <person name="Ichikawa N."/>
            <person name="Tamura T."/>
        </authorList>
    </citation>
    <scope>NUCLEOTIDE SEQUENCE [LARGE SCALE GENOMIC DNA]</scope>
    <source>
        <strain evidence="4 5">NBRC 13850</strain>
    </source>
</reference>
<dbReference type="Pfam" id="PF07905">
    <property type="entry name" value="PucR"/>
    <property type="match status" value="1"/>
</dbReference>